<accession>A0A7K1XUF9</accession>
<dbReference type="EMBL" id="WVHS01000001">
    <property type="protein sequence ID" value="MXV14126.1"/>
    <property type="molecule type" value="Genomic_DNA"/>
</dbReference>
<evidence type="ECO:0000256" key="1">
    <source>
        <dbReference type="SAM" id="Phobius"/>
    </source>
</evidence>
<feature type="transmembrane region" description="Helical" evidence="1">
    <location>
        <begin position="44"/>
        <end position="65"/>
    </location>
</feature>
<reference evidence="2 3" key="1">
    <citation type="submission" date="2019-11" db="EMBL/GenBank/DDBJ databases">
        <title>Pedobacter sp. HMF7056 Genome sequencing and assembly.</title>
        <authorList>
            <person name="Kang H."/>
            <person name="Kim H."/>
            <person name="Joh K."/>
        </authorList>
    </citation>
    <scope>NUCLEOTIDE SEQUENCE [LARGE SCALE GENOMIC DNA]</scope>
    <source>
        <strain evidence="2 3">HMF7056</strain>
    </source>
</reference>
<keyword evidence="1" id="KW-1133">Transmembrane helix</keyword>
<evidence type="ECO:0000313" key="2">
    <source>
        <dbReference type="EMBL" id="MXV14126.1"/>
    </source>
</evidence>
<organism evidence="2 3">
    <name type="scientific">Hufsiella ginkgonis</name>
    <dbReference type="NCBI Taxonomy" id="2695274"/>
    <lineage>
        <taxon>Bacteria</taxon>
        <taxon>Pseudomonadati</taxon>
        <taxon>Bacteroidota</taxon>
        <taxon>Sphingobacteriia</taxon>
        <taxon>Sphingobacteriales</taxon>
        <taxon>Sphingobacteriaceae</taxon>
        <taxon>Hufsiella</taxon>
    </lineage>
</organism>
<comment type="caution">
    <text evidence="2">The sequence shown here is derived from an EMBL/GenBank/DDBJ whole genome shotgun (WGS) entry which is preliminary data.</text>
</comment>
<dbReference type="RefSeq" id="WP_160905127.1">
    <property type="nucleotide sequence ID" value="NZ_WVHS01000001.1"/>
</dbReference>
<dbReference type="AlphaFoldDB" id="A0A7K1XUF9"/>
<keyword evidence="3" id="KW-1185">Reference proteome</keyword>
<protein>
    <submittedName>
        <fullName evidence="2">Cytochrome B</fullName>
    </submittedName>
</protein>
<feature type="transmembrane region" description="Helical" evidence="1">
    <location>
        <begin position="12"/>
        <end position="32"/>
    </location>
</feature>
<dbReference type="Proteomes" id="UP000451233">
    <property type="component" value="Unassembled WGS sequence"/>
</dbReference>
<keyword evidence="1" id="KW-0812">Transmembrane</keyword>
<name>A0A7K1XUF9_9SPHI</name>
<sequence>MYKILLESHSGLRYVVLVLVIVAIIFSFDGWLGKKAYGEGVRKLNLFAMIAVHMQFLVGLILYFYSPLVQTGSMGTAMKDPTLRYWTVEHATMMIIAVALFTIGHSRSKKEPVAALKHRTIAIFYTLAFLVVIGAIVHSGRGLFAMTHL</sequence>
<feature type="transmembrane region" description="Helical" evidence="1">
    <location>
        <begin position="85"/>
        <end position="103"/>
    </location>
</feature>
<gene>
    <name evidence="2" type="ORF">GS398_02345</name>
</gene>
<proteinExistence type="predicted"/>
<keyword evidence="1" id="KW-0472">Membrane</keyword>
<evidence type="ECO:0000313" key="3">
    <source>
        <dbReference type="Proteomes" id="UP000451233"/>
    </source>
</evidence>
<feature type="transmembrane region" description="Helical" evidence="1">
    <location>
        <begin position="123"/>
        <end position="144"/>
    </location>
</feature>